<dbReference type="EMBL" id="GDHC01016478">
    <property type="protein sequence ID" value="JAQ02151.1"/>
    <property type="molecule type" value="Transcribed_RNA"/>
</dbReference>
<evidence type="ECO:0000256" key="1">
    <source>
        <dbReference type="SAM" id="MobiDB-lite"/>
    </source>
</evidence>
<gene>
    <name evidence="2" type="ORF">CM83_14408</name>
    <name evidence="3" type="ORF">g.2722</name>
</gene>
<feature type="region of interest" description="Disordered" evidence="1">
    <location>
        <begin position="54"/>
        <end position="97"/>
    </location>
</feature>
<name>A0A0A9XKD4_LYGHE</name>
<evidence type="ECO:0000313" key="2">
    <source>
        <dbReference type="EMBL" id="JAG21172.1"/>
    </source>
</evidence>
<reference evidence="2" key="2">
    <citation type="submission" date="2014-07" db="EMBL/GenBank/DDBJ databases">
        <authorList>
            <person name="Hull J."/>
        </authorList>
    </citation>
    <scope>NUCLEOTIDE SEQUENCE</scope>
</reference>
<sequence length="138" mass="15433">MCSTTDKPVGSVEWAASDQIVCDTDKNTNAHDTKYPQSMSSFIDFVRYSVPTVSSRCKEHTRSDQKRNKSLQEHRARNKADIKENTSLSLSSSLTEKASSGVFARLYADAKKGKHTTASLSFNKDAEMRQTDNNMQSM</sequence>
<protein>
    <submittedName>
        <fullName evidence="2">Uncharacterized protein</fullName>
    </submittedName>
</protein>
<evidence type="ECO:0000313" key="3">
    <source>
        <dbReference type="EMBL" id="JAQ02151.1"/>
    </source>
</evidence>
<proteinExistence type="predicted"/>
<organism evidence="2">
    <name type="scientific">Lygus hesperus</name>
    <name type="common">Western plant bug</name>
    <dbReference type="NCBI Taxonomy" id="30085"/>
    <lineage>
        <taxon>Eukaryota</taxon>
        <taxon>Metazoa</taxon>
        <taxon>Ecdysozoa</taxon>
        <taxon>Arthropoda</taxon>
        <taxon>Hexapoda</taxon>
        <taxon>Insecta</taxon>
        <taxon>Pterygota</taxon>
        <taxon>Neoptera</taxon>
        <taxon>Paraneoptera</taxon>
        <taxon>Hemiptera</taxon>
        <taxon>Heteroptera</taxon>
        <taxon>Panheteroptera</taxon>
        <taxon>Cimicomorpha</taxon>
        <taxon>Miridae</taxon>
        <taxon>Mirini</taxon>
        <taxon>Lygus</taxon>
    </lineage>
</organism>
<feature type="compositionally biased region" description="Basic and acidic residues" evidence="1">
    <location>
        <begin position="56"/>
        <end position="84"/>
    </location>
</feature>
<reference evidence="3" key="3">
    <citation type="journal article" date="2016" name="Gigascience">
        <title>De novo construction of an expanded transcriptome assembly for the western tarnished plant bug, Lygus hesperus.</title>
        <authorList>
            <person name="Tassone E.E."/>
            <person name="Geib S.M."/>
            <person name="Hall B."/>
            <person name="Fabrick J.A."/>
            <person name="Brent C.S."/>
            <person name="Hull J.J."/>
        </authorList>
    </citation>
    <scope>NUCLEOTIDE SEQUENCE</scope>
</reference>
<accession>A0A0A9XKD4</accession>
<dbReference type="AlphaFoldDB" id="A0A0A9XKD4"/>
<reference evidence="2" key="1">
    <citation type="journal article" date="2014" name="PLoS ONE">
        <title>Transcriptome-Based Identification of ABC Transporters in the Western Tarnished Plant Bug Lygus hesperus.</title>
        <authorList>
            <person name="Hull J.J."/>
            <person name="Chaney K."/>
            <person name="Geib S.M."/>
            <person name="Fabrick J.A."/>
            <person name="Brent C.S."/>
            <person name="Walsh D."/>
            <person name="Lavine L.C."/>
        </authorList>
    </citation>
    <scope>NUCLEOTIDE SEQUENCE</scope>
</reference>
<dbReference type="EMBL" id="GBHO01022432">
    <property type="protein sequence ID" value="JAG21172.1"/>
    <property type="molecule type" value="Transcribed_RNA"/>
</dbReference>